<gene>
    <name evidence="3" type="ORF">JYZ213_LOCUS4853</name>
    <name evidence="4" type="ORF">OXD698_LOCUS2230</name>
</gene>
<protein>
    <submittedName>
        <fullName evidence="3">Uncharacterized protein</fullName>
    </submittedName>
</protein>
<evidence type="ECO:0000313" key="4">
    <source>
        <dbReference type="EMBL" id="CAF3517417.1"/>
    </source>
</evidence>
<dbReference type="AlphaFoldDB" id="A0A813SED8"/>
<evidence type="ECO:0000313" key="3">
    <source>
        <dbReference type="EMBL" id="CAF0793393.1"/>
    </source>
</evidence>
<proteinExistence type="predicted"/>
<name>A0A813SED8_9BILA</name>
<dbReference type="EMBL" id="CAJOAZ010000071">
    <property type="protein sequence ID" value="CAF3517417.1"/>
    <property type="molecule type" value="Genomic_DNA"/>
</dbReference>
<keyword evidence="1" id="KW-0175">Coiled coil</keyword>
<accession>A0A813SED8</accession>
<feature type="compositionally biased region" description="Polar residues" evidence="2">
    <location>
        <begin position="407"/>
        <end position="426"/>
    </location>
</feature>
<feature type="compositionally biased region" description="Basic and acidic residues" evidence="2">
    <location>
        <begin position="13"/>
        <end position="24"/>
    </location>
</feature>
<feature type="coiled-coil region" evidence="1">
    <location>
        <begin position="758"/>
        <end position="862"/>
    </location>
</feature>
<dbReference type="PANTHER" id="PTHR18937">
    <property type="entry name" value="STRUCTURAL MAINTENANCE OF CHROMOSOMES SMC FAMILY MEMBER"/>
    <property type="match status" value="1"/>
</dbReference>
<reference evidence="3" key="1">
    <citation type="submission" date="2021-02" db="EMBL/GenBank/DDBJ databases">
        <authorList>
            <person name="Nowell W R."/>
        </authorList>
    </citation>
    <scope>NUCLEOTIDE SEQUENCE</scope>
</reference>
<feature type="compositionally biased region" description="Basic and acidic residues" evidence="2">
    <location>
        <begin position="427"/>
        <end position="443"/>
    </location>
</feature>
<sequence>MTTIVNDFEENEAERHEAKAHNENEIEDLEDTQAKYVQEKKDLEVASEDILNKSDKICEKIDEQIKQWENLDKEQAKLYTDQLEQRKTIMEKIALEEETIDTMAEEVVHLERELNDYNENKNRLERNQQELQQQLDDINTNDKENASRQNYLQMSLKTLREEIARIHKELQENQNLLDEEVKVRQNLIEEVENLRRIIVEKEEMIKGIERQLELNKEEERKLQLDRKNLEKAIKQMDTAIDKLIKMLDNKKNELSQLQSQIDAFKETMEQLKGEMMQLQEQIQMHNEKLLQITQDLNNGEAQLKELDNERKVLEEKQRDFEKTSQEYDDASVDKNNQLKRLQQKLIVAEEIFNRSRTLVQELMDKKDEQIAQVKELKSEEERLTTELRTLATETQSLLDRKNDAVENQRSAEASNQEAQRNLAQLKQQEREHKSQHEKAKNDQARVRIQLQEAELEQNSAENEVIAAQAELDSAKSMSIVWSLVGMIPFVSSLASDKKQELSKAEATLQRAKDKVETKKSKISDLKDKLKGAEYRTGECARQYKTTQNAVEKQHTIAKTAASKLNDCKSSAQRLTEQYREATRREKLSESNLRMTTTKVQRAEAQLSTTNTELERRQELLNTHATQTENIRTSIEDMDQQITRHNRTIEEHRKELQLNLKAYTDKIQAHQTQSTIVEKVKDRGAILGSENSIVFKIYTTSFFFYFEDGSKELKNIIGNMNNTVKAKEREMVHQQAFYDAKKMNADELDQDIKNRQSILTNIRSDLESKMKELSDKQKQIKEKTDQKKKLEEEVENAKKEKVSNDAALREARSRVLVQENKVKNLDQQLHLLNVRDKELCVNIRIVEDKLQEKKSEIANTTKIINDISKHIENNRARHTNKQNVIETSNAFLKCLDDQLEGLNARIRERELEYKTLTEHLTQLNTSLNGNEQLKVKCYDKLKQLDTNITSFKDKHHQQQMNYYEESKKILEQHPDVIRNRNQNVQKNTNTQNRVTTG</sequence>
<evidence type="ECO:0000256" key="2">
    <source>
        <dbReference type="SAM" id="MobiDB-lite"/>
    </source>
</evidence>
<comment type="caution">
    <text evidence="3">The sequence shown here is derived from an EMBL/GenBank/DDBJ whole genome shotgun (WGS) entry which is preliminary data.</text>
</comment>
<organism evidence="3 5">
    <name type="scientific">Adineta steineri</name>
    <dbReference type="NCBI Taxonomy" id="433720"/>
    <lineage>
        <taxon>Eukaryota</taxon>
        <taxon>Metazoa</taxon>
        <taxon>Spiralia</taxon>
        <taxon>Gnathifera</taxon>
        <taxon>Rotifera</taxon>
        <taxon>Eurotatoria</taxon>
        <taxon>Bdelloidea</taxon>
        <taxon>Adinetida</taxon>
        <taxon>Adinetidae</taxon>
        <taxon>Adineta</taxon>
    </lineage>
</organism>
<dbReference type="EMBL" id="CAJNOG010000028">
    <property type="protein sequence ID" value="CAF0793393.1"/>
    <property type="molecule type" value="Genomic_DNA"/>
</dbReference>
<feature type="region of interest" description="Disordered" evidence="2">
    <location>
        <begin position="394"/>
        <end position="443"/>
    </location>
</feature>
<feature type="region of interest" description="Disordered" evidence="2">
    <location>
        <begin position="1"/>
        <end position="29"/>
    </location>
</feature>
<dbReference type="Proteomes" id="UP000663844">
    <property type="component" value="Unassembled WGS sequence"/>
</dbReference>
<feature type="coiled-coil region" evidence="1">
    <location>
        <begin position="564"/>
        <end position="672"/>
    </location>
</feature>
<evidence type="ECO:0000256" key="1">
    <source>
        <dbReference type="SAM" id="Coils"/>
    </source>
</evidence>
<dbReference type="Proteomes" id="UP000663845">
    <property type="component" value="Unassembled WGS sequence"/>
</dbReference>
<evidence type="ECO:0000313" key="5">
    <source>
        <dbReference type="Proteomes" id="UP000663845"/>
    </source>
</evidence>
<feature type="coiled-coil region" evidence="1">
    <location>
        <begin position="891"/>
        <end position="918"/>
    </location>
</feature>